<evidence type="ECO:0000313" key="2">
    <source>
        <dbReference type="Proteomes" id="UP000305524"/>
    </source>
</evidence>
<reference evidence="1 2" key="1">
    <citation type="journal article" date="2019" name="Environ. Microbiol.">
        <title>An active ?-lactamase is a part of an orchestrated cell wall stress resistance network of Bacillus subtilis and related rhizosphere species.</title>
        <authorList>
            <person name="Bucher T."/>
            <person name="Keren-Paz A."/>
            <person name="Hausser J."/>
            <person name="Olender T."/>
            <person name="Cytryn E."/>
            <person name="Kolodkin-Gal I."/>
        </authorList>
    </citation>
    <scope>NUCLEOTIDE SEQUENCE [LARGE SCALE GENOMIC DNA]</scope>
    <source>
        <strain evidence="1 2">I186</strain>
    </source>
</reference>
<dbReference type="AlphaFoldDB" id="A0A4U2ZIM7"/>
<sequence>MSLTIDGKKLGELKLALLPGFQHPAAPPIRDYTV</sequence>
<protein>
    <submittedName>
        <fullName evidence="1">Phage tail family protein</fullName>
    </submittedName>
</protein>
<name>A0A4U2ZIM7_BACMY</name>
<dbReference type="EMBL" id="SZOD01001562">
    <property type="protein sequence ID" value="TKI74434.1"/>
    <property type="molecule type" value="Genomic_DNA"/>
</dbReference>
<proteinExistence type="predicted"/>
<dbReference type="Proteomes" id="UP000305524">
    <property type="component" value="Unassembled WGS sequence"/>
</dbReference>
<feature type="non-terminal residue" evidence="1">
    <location>
        <position position="34"/>
    </location>
</feature>
<accession>A0A4U2ZIM7</accession>
<evidence type="ECO:0000313" key="1">
    <source>
        <dbReference type="EMBL" id="TKI74434.1"/>
    </source>
</evidence>
<comment type="caution">
    <text evidence="1">The sequence shown here is derived from an EMBL/GenBank/DDBJ whole genome shotgun (WGS) entry which is preliminary data.</text>
</comment>
<organism evidence="1 2">
    <name type="scientific">Bacillus mycoides</name>
    <dbReference type="NCBI Taxonomy" id="1405"/>
    <lineage>
        <taxon>Bacteria</taxon>
        <taxon>Bacillati</taxon>
        <taxon>Bacillota</taxon>
        <taxon>Bacilli</taxon>
        <taxon>Bacillales</taxon>
        <taxon>Bacillaceae</taxon>
        <taxon>Bacillus</taxon>
        <taxon>Bacillus cereus group</taxon>
    </lineage>
</organism>
<gene>
    <name evidence="1" type="ORF">FC701_36245</name>
</gene>